<dbReference type="PROSITE" id="PS50088">
    <property type="entry name" value="ANK_REPEAT"/>
    <property type="match status" value="1"/>
</dbReference>
<dbReference type="CDD" id="cd17039">
    <property type="entry name" value="Ubl_ubiquitin_like"/>
    <property type="match status" value="1"/>
</dbReference>
<dbReference type="AlphaFoldDB" id="A0A812MQR5"/>
<gene>
    <name evidence="3" type="ORF">SNAT2548_LOCUS13883</name>
</gene>
<dbReference type="InterPro" id="IPR000626">
    <property type="entry name" value="Ubiquitin-like_dom"/>
</dbReference>
<keyword evidence="1" id="KW-0040">ANK repeat</keyword>
<evidence type="ECO:0000313" key="3">
    <source>
        <dbReference type="EMBL" id="CAE7263932.1"/>
    </source>
</evidence>
<dbReference type="PROSITE" id="PS50053">
    <property type="entry name" value="UBIQUITIN_2"/>
    <property type="match status" value="1"/>
</dbReference>
<evidence type="ECO:0000313" key="4">
    <source>
        <dbReference type="Proteomes" id="UP000604046"/>
    </source>
</evidence>
<dbReference type="InterPro" id="IPR002110">
    <property type="entry name" value="Ankyrin_rpt"/>
</dbReference>
<dbReference type="SUPFAM" id="SSF48403">
    <property type="entry name" value="Ankyrin repeat"/>
    <property type="match status" value="1"/>
</dbReference>
<dbReference type="SUPFAM" id="SSF54236">
    <property type="entry name" value="Ubiquitin-like"/>
    <property type="match status" value="1"/>
</dbReference>
<dbReference type="EMBL" id="CAJNDS010001535">
    <property type="protein sequence ID" value="CAE7263932.1"/>
    <property type="molecule type" value="Genomic_DNA"/>
</dbReference>
<dbReference type="Gene3D" id="3.10.20.90">
    <property type="entry name" value="Phosphatidylinositol 3-kinase Catalytic Subunit, Chain A, domain 1"/>
    <property type="match status" value="1"/>
</dbReference>
<evidence type="ECO:0000259" key="2">
    <source>
        <dbReference type="PROSITE" id="PS50053"/>
    </source>
</evidence>
<sequence>MDINVIKLNGEEVATLHLDAAATVRDLKRAIAEVEGTSEILQQLVCKDRTLDDCISAPPLAAQLDGNAPVVLLKLDLLQVEDAEADKIIARYGRHYRPQHHFFWAVHEGNAVAIGGLLRQRGVDVNAEMLPTDFHDAHEEHSWPYCRFDGRYQDRALHLAVRCRDEATVETLLRHGADPGLRNDNRETAMDIAQGKGKKWKTAYLTPRDFGGSPAKIIQLLEEAAKK</sequence>
<feature type="repeat" description="ANK" evidence="1">
    <location>
        <begin position="152"/>
        <end position="184"/>
    </location>
</feature>
<reference evidence="3" key="1">
    <citation type="submission" date="2021-02" db="EMBL/GenBank/DDBJ databases">
        <authorList>
            <person name="Dougan E. K."/>
            <person name="Rhodes N."/>
            <person name="Thang M."/>
            <person name="Chan C."/>
        </authorList>
    </citation>
    <scope>NUCLEOTIDE SEQUENCE</scope>
</reference>
<accession>A0A812MQR5</accession>
<dbReference type="Gene3D" id="1.25.40.20">
    <property type="entry name" value="Ankyrin repeat-containing domain"/>
    <property type="match status" value="1"/>
</dbReference>
<dbReference type="OrthoDB" id="449517at2759"/>
<protein>
    <recommendedName>
        <fullName evidence="2">Ubiquitin-like domain-containing protein</fullName>
    </recommendedName>
</protein>
<feature type="domain" description="Ubiquitin-like" evidence="2">
    <location>
        <begin position="1"/>
        <end position="53"/>
    </location>
</feature>
<dbReference type="InterPro" id="IPR029071">
    <property type="entry name" value="Ubiquitin-like_domsf"/>
</dbReference>
<organism evidence="3 4">
    <name type="scientific">Symbiodinium natans</name>
    <dbReference type="NCBI Taxonomy" id="878477"/>
    <lineage>
        <taxon>Eukaryota</taxon>
        <taxon>Sar</taxon>
        <taxon>Alveolata</taxon>
        <taxon>Dinophyceae</taxon>
        <taxon>Suessiales</taxon>
        <taxon>Symbiodiniaceae</taxon>
        <taxon>Symbiodinium</taxon>
    </lineage>
</organism>
<name>A0A812MQR5_9DINO</name>
<keyword evidence="4" id="KW-1185">Reference proteome</keyword>
<proteinExistence type="predicted"/>
<dbReference type="Proteomes" id="UP000604046">
    <property type="component" value="Unassembled WGS sequence"/>
</dbReference>
<comment type="caution">
    <text evidence="3">The sequence shown here is derived from an EMBL/GenBank/DDBJ whole genome shotgun (WGS) entry which is preliminary data.</text>
</comment>
<dbReference type="Pfam" id="PF00023">
    <property type="entry name" value="Ank"/>
    <property type="match status" value="1"/>
</dbReference>
<evidence type="ECO:0000256" key="1">
    <source>
        <dbReference type="PROSITE-ProRule" id="PRU00023"/>
    </source>
</evidence>
<dbReference type="InterPro" id="IPR036770">
    <property type="entry name" value="Ankyrin_rpt-contain_sf"/>
</dbReference>